<dbReference type="Gene3D" id="2.10.109.10">
    <property type="entry name" value="Umud Fragment, subunit A"/>
    <property type="match status" value="1"/>
</dbReference>
<accession>A0ABS1E2Y6</accession>
<dbReference type="Proteomes" id="UP000738126">
    <property type="component" value="Unassembled WGS sequence"/>
</dbReference>
<dbReference type="InterPro" id="IPR027417">
    <property type="entry name" value="P-loop_NTPase"/>
</dbReference>
<dbReference type="SUPFAM" id="SSF51306">
    <property type="entry name" value="LexA/Signal peptidase"/>
    <property type="match status" value="1"/>
</dbReference>
<dbReference type="InterPro" id="IPR036286">
    <property type="entry name" value="LexA/Signal_pep-like_sf"/>
</dbReference>
<evidence type="ECO:0000259" key="2">
    <source>
        <dbReference type="Pfam" id="PF09848"/>
    </source>
</evidence>
<reference evidence="3 4" key="1">
    <citation type="journal article" date="2020" name="Microorganisms">
        <title>Osmotic Adaptation and Compatible Solute Biosynthesis of Phototrophic Bacteria as Revealed from Genome Analyses.</title>
        <authorList>
            <person name="Imhoff J.F."/>
            <person name="Rahn T."/>
            <person name="Kunzel S."/>
            <person name="Keller A."/>
            <person name="Neulinger S.C."/>
        </authorList>
    </citation>
    <scope>NUCLEOTIDE SEQUENCE [LARGE SCALE GENOMIC DNA]</scope>
    <source>
        <strain evidence="3 4">DSM 15116</strain>
    </source>
</reference>
<evidence type="ECO:0000313" key="4">
    <source>
        <dbReference type="Proteomes" id="UP000738126"/>
    </source>
</evidence>
<dbReference type="CDD" id="cd06529">
    <property type="entry name" value="S24_LexA-like"/>
    <property type="match status" value="1"/>
</dbReference>
<evidence type="ECO:0000313" key="3">
    <source>
        <dbReference type="EMBL" id="MBK1725599.1"/>
    </source>
</evidence>
<dbReference type="InterPro" id="IPR018647">
    <property type="entry name" value="SLFN_3-like_DNA/RNA_helicase"/>
</dbReference>
<dbReference type="InterPro" id="IPR039418">
    <property type="entry name" value="LexA-like"/>
</dbReference>
<dbReference type="Gene3D" id="3.40.50.300">
    <property type="entry name" value="P-loop containing nucleotide triphosphate hydrolases"/>
    <property type="match status" value="1"/>
</dbReference>
<comment type="caution">
    <text evidence="3">The sequence shown here is derived from an EMBL/GenBank/DDBJ whole genome shotgun (WGS) entry which is preliminary data.</text>
</comment>
<evidence type="ECO:0000256" key="1">
    <source>
        <dbReference type="SAM" id="MobiDB-lite"/>
    </source>
</evidence>
<keyword evidence="4" id="KW-1185">Reference proteome</keyword>
<dbReference type="Pfam" id="PF09848">
    <property type="entry name" value="SLFN-g3_helicase"/>
    <property type="match status" value="1"/>
</dbReference>
<proteinExistence type="predicted"/>
<dbReference type="EMBL" id="NRSH01000004">
    <property type="protein sequence ID" value="MBK1725599.1"/>
    <property type="molecule type" value="Genomic_DNA"/>
</dbReference>
<sequence>MRVYQADKGQFLEDVGRNVIEERVLEALQASGIGGVSPREIDAFQQSLTYMKNVLEPPSIPADASVAIEYRIPQTAKRIDFILSGYDEQDQASCVIVELKQWQEVEPTDKDGIVRTFLGGARREVPHPSYQAWSYAALLEDFNAAVQETPIRLRPCAYLHNCKDPTLQDPRYREHLAGAPAFLRSQVGDLQGYIERYVRQGDQHQVLNRLEQSRIRPSRELADTLARLMRGNREFVMIDDQKVTYEAALEVAELGRRNGKQVLIVEGGPGTGKSVVAMNLLVELIQRGHGAQFVTRNRAPREVYKARLKGTLQVKRIDSLFRGTGGFVGSRRDGLDTLIIDEAHRIVERDRYAGAAGENQVKEMIRAARASVFFIDPAQQVTWQDIGSIDEIEHWAAEQGATVHRAVLQSQFRCNGSDGYLAWLDRALQIRDTAQEDLTGLDYHLEVVDDPNELRDRIRAHDAAGQRARLVAGYCWDWASKQDREACDIVLPQGFAMQWNLADDGPLYLEKAGSVDQVGCIHTVQGLELDLVGVIIGPDLVVRNGRVITQPDARARTDRSLAGYKTARKEAPAEAEARADAIIKNTYRTLMSRGLKGCLIYCTDPETQDYFREQVARAMASQGDGAEAQSLASGAEARAEVAAAEPQPSAEEPGIVRLRPRAELGPEDRAVPFVDLPAAAGRFAGYELAAGLEGGAGLSSFETWAVLPEPFEAKPGYFVARVEGESMSRRIPNGAYCLFQANPGGTRNGRVVLVHHRDIQDPDHGGALTVKVYWSEKVDDPETGWRHGRITLACDTLEAGYEDIVLEEEALEDLKVVGVLVAVLSY</sequence>
<feature type="domain" description="Schlafen group 3-like DNA/RNA helicase" evidence="2">
    <location>
        <begin position="260"/>
        <end position="604"/>
    </location>
</feature>
<dbReference type="SUPFAM" id="SSF52540">
    <property type="entry name" value="P-loop containing nucleoside triphosphate hydrolases"/>
    <property type="match status" value="2"/>
</dbReference>
<dbReference type="RefSeq" id="WP_200255908.1">
    <property type="nucleotide sequence ID" value="NZ_NRSH01000004.1"/>
</dbReference>
<feature type="compositionally biased region" description="Low complexity" evidence="1">
    <location>
        <begin position="632"/>
        <end position="653"/>
    </location>
</feature>
<organism evidence="3 4">
    <name type="scientific">Halorhodospira neutriphila</name>
    <dbReference type="NCBI Taxonomy" id="168379"/>
    <lineage>
        <taxon>Bacteria</taxon>
        <taxon>Pseudomonadati</taxon>
        <taxon>Pseudomonadota</taxon>
        <taxon>Gammaproteobacteria</taxon>
        <taxon>Chromatiales</taxon>
        <taxon>Ectothiorhodospiraceae</taxon>
        <taxon>Halorhodospira</taxon>
    </lineage>
</organism>
<protein>
    <submittedName>
        <fullName evidence="3">AAA family ATPase</fullName>
    </submittedName>
</protein>
<name>A0ABS1E2Y6_9GAMM</name>
<feature type="region of interest" description="Disordered" evidence="1">
    <location>
        <begin position="622"/>
        <end position="655"/>
    </location>
</feature>
<gene>
    <name evidence="3" type="ORF">CKO13_00860</name>
</gene>